<feature type="region of interest" description="Disordered" evidence="9">
    <location>
        <begin position="371"/>
        <end position="393"/>
    </location>
</feature>
<dbReference type="PANTHER" id="PTHR10593:SF236">
    <property type="entry name" value="PROTEIN INDETERMINATE-DOMAIN 11"/>
    <property type="match status" value="1"/>
</dbReference>
<sequence>MMKGLLFQQQQQLHQQQAVDENMSNLTSASGEASVSSGNRTEIGNNYPQYFASPPQSNQPLKKKRNLPGNPDPDAEVIALSPKTLMATNRFICEICNKGFQRDQNLQLHRRGHNLPWKLKQRTNKEIKKKVYVCPEAGCVHHDPSRALGDLTGIKKHFCRKHGEKKWKCDKCSKKYAVQSDWKAHSKTCGTREYRCDCGTLFSRRDSFITHRAFCDALAEESARAITANPVMLSSHHHQQQQQQPAGSSTTSHVNLQTQFNITPHHHQDLHSFTLKKEQPTSFSSLRPEIPPWLACNPGPPHLDISSSSSIFSTRLDHHHQDLSNNIHDQAHHLNPNPSLGPTLPPFQPTPSPHMSATALLQKAAQMGATMSSKTSTTTTTITGTSSSTSPASMTMTMVRPHQQAHVSAAAADSPGGNFGMNLSSREQMATTGFAHGLAAFGNKAALLSSANSATTTTTNTTTAGGGAVAPNSFLHDMMNSLSSGTGFEGTSFEDAFGGILNHNSKKDHINDKTKSDINESSTGGGGNGGHESLTRDFLGLRALSHSDILNIAGLGNCMNTTSRDHQNQTHKPWQG</sequence>
<dbReference type="Gene3D" id="3.30.160.60">
    <property type="entry name" value="Classic Zinc Finger"/>
    <property type="match status" value="2"/>
</dbReference>
<dbReference type="InterPro" id="IPR055185">
    <property type="entry name" value="C2CH-4th_BIRD-IDD"/>
</dbReference>
<keyword evidence="6" id="KW-0238">DNA-binding</keyword>
<keyword evidence="4" id="KW-0862">Zinc</keyword>
<feature type="domain" description="C2H2-type" evidence="10">
    <location>
        <begin position="91"/>
        <end position="113"/>
    </location>
</feature>
<dbReference type="PROSITE" id="PS00028">
    <property type="entry name" value="ZINC_FINGER_C2H2_1"/>
    <property type="match status" value="1"/>
</dbReference>
<dbReference type="InterPro" id="IPR055186">
    <property type="entry name" value="C2H2-2nd_BIRD-IDD"/>
</dbReference>
<protein>
    <recommendedName>
        <fullName evidence="10">C2H2-type domain-containing protein</fullName>
    </recommendedName>
</protein>
<evidence type="ECO:0000256" key="6">
    <source>
        <dbReference type="ARBA" id="ARBA00023125"/>
    </source>
</evidence>
<dbReference type="Pfam" id="PF22995">
    <property type="entry name" value="C2CH-3rd_BIRD-IDD"/>
    <property type="match status" value="1"/>
</dbReference>
<dbReference type="InterPro" id="IPR031140">
    <property type="entry name" value="IDD1-16"/>
</dbReference>
<dbReference type="OrthoDB" id="6354171at2759"/>
<reference evidence="11" key="1">
    <citation type="submission" date="2020-03" db="EMBL/GenBank/DDBJ databases">
        <title>A high-quality chromosome-level genome assembly of a woody plant with both climbing and erect habits, Rhamnella rubrinervis.</title>
        <authorList>
            <person name="Lu Z."/>
            <person name="Yang Y."/>
            <person name="Zhu X."/>
            <person name="Sun Y."/>
        </authorList>
    </citation>
    <scope>NUCLEOTIDE SEQUENCE</scope>
    <source>
        <strain evidence="11">BYM</strain>
        <tissue evidence="11">Leaf</tissue>
    </source>
</reference>
<evidence type="ECO:0000256" key="1">
    <source>
        <dbReference type="ARBA" id="ARBA00022723"/>
    </source>
</evidence>
<evidence type="ECO:0000256" key="8">
    <source>
        <dbReference type="PROSITE-ProRule" id="PRU00042"/>
    </source>
</evidence>
<dbReference type="GO" id="GO:0003700">
    <property type="term" value="F:DNA-binding transcription factor activity"/>
    <property type="evidence" value="ECO:0007669"/>
    <property type="project" value="TreeGrafter"/>
</dbReference>
<dbReference type="Pfam" id="PF22992">
    <property type="entry name" value="C2CH-4th_BIRD-IDD"/>
    <property type="match status" value="1"/>
</dbReference>
<evidence type="ECO:0000256" key="7">
    <source>
        <dbReference type="ARBA" id="ARBA00023163"/>
    </source>
</evidence>
<feature type="compositionally biased region" description="Polar residues" evidence="9">
    <location>
        <begin position="26"/>
        <end position="60"/>
    </location>
</feature>
<proteinExistence type="predicted"/>
<dbReference type="GO" id="GO:0003677">
    <property type="term" value="F:DNA binding"/>
    <property type="evidence" value="ECO:0007669"/>
    <property type="project" value="UniProtKB-KW"/>
</dbReference>
<keyword evidence="12" id="KW-1185">Reference proteome</keyword>
<keyword evidence="5" id="KW-0805">Transcription regulation</keyword>
<evidence type="ECO:0000256" key="2">
    <source>
        <dbReference type="ARBA" id="ARBA00022737"/>
    </source>
</evidence>
<evidence type="ECO:0000256" key="5">
    <source>
        <dbReference type="ARBA" id="ARBA00023015"/>
    </source>
</evidence>
<keyword evidence="7" id="KW-0804">Transcription</keyword>
<dbReference type="FunFam" id="3.30.160.60:FF:000554">
    <property type="entry name" value="protein indeterminate-domain 12-like"/>
    <property type="match status" value="1"/>
</dbReference>
<keyword evidence="1" id="KW-0479">Metal-binding</keyword>
<evidence type="ECO:0000256" key="9">
    <source>
        <dbReference type="SAM" id="MobiDB-lite"/>
    </source>
</evidence>
<keyword evidence="3 8" id="KW-0863">Zinc-finger</keyword>
<dbReference type="InterPro" id="IPR055187">
    <property type="entry name" value="C2CH-3rd_BIRD-IDD"/>
</dbReference>
<dbReference type="FunFam" id="3.30.160.60:FF:000131">
    <property type="entry name" value="protein indeterminate-domain 5, chloroplastic-like"/>
    <property type="match status" value="1"/>
</dbReference>
<dbReference type="Pfam" id="PF22996">
    <property type="entry name" value="C2H2-2nd_BIRD-IDD"/>
    <property type="match status" value="1"/>
</dbReference>
<evidence type="ECO:0000313" key="12">
    <source>
        <dbReference type="Proteomes" id="UP000796880"/>
    </source>
</evidence>
<dbReference type="EMBL" id="VOIH02000003">
    <property type="protein sequence ID" value="KAF3450598.1"/>
    <property type="molecule type" value="Genomic_DNA"/>
</dbReference>
<feature type="compositionally biased region" description="Basic and acidic residues" evidence="9">
    <location>
        <begin position="505"/>
        <end position="518"/>
    </location>
</feature>
<dbReference type="SMART" id="SM00355">
    <property type="entry name" value="ZnF_C2H2"/>
    <property type="match status" value="3"/>
</dbReference>
<dbReference type="Proteomes" id="UP000796880">
    <property type="component" value="Unassembled WGS sequence"/>
</dbReference>
<dbReference type="GO" id="GO:0008270">
    <property type="term" value="F:zinc ion binding"/>
    <property type="evidence" value="ECO:0007669"/>
    <property type="project" value="UniProtKB-KW"/>
</dbReference>
<evidence type="ECO:0000256" key="4">
    <source>
        <dbReference type="ARBA" id="ARBA00022833"/>
    </source>
</evidence>
<dbReference type="AlphaFoldDB" id="A0A8K0HF25"/>
<dbReference type="PANTHER" id="PTHR10593">
    <property type="entry name" value="SERINE/THREONINE-PROTEIN KINASE RIO"/>
    <property type="match status" value="1"/>
</dbReference>
<name>A0A8K0HF25_9ROSA</name>
<evidence type="ECO:0000256" key="3">
    <source>
        <dbReference type="ARBA" id="ARBA00022771"/>
    </source>
</evidence>
<organism evidence="11 12">
    <name type="scientific">Rhamnella rubrinervis</name>
    <dbReference type="NCBI Taxonomy" id="2594499"/>
    <lineage>
        <taxon>Eukaryota</taxon>
        <taxon>Viridiplantae</taxon>
        <taxon>Streptophyta</taxon>
        <taxon>Embryophyta</taxon>
        <taxon>Tracheophyta</taxon>
        <taxon>Spermatophyta</taxon>
        <taxon>Magnoliopsida</taxon>
        <taxon>eudicotyledons</taxon>
        <taxon>Gunneridae</taxon>
        <taxon>Pentapetalae</taxon>
        <taxon>rosids</taxon>
        <taxon>fabids</taxon>
        <taxon>Rosales</taxon>
        <taxon>Rhamnaceae</taxon>
        <taxon>rhamnoid group</taxon>
        <taxon>Rhamneae</taxon>
        <taxon>Rhamnella</taxon>
    </lineage>
</organism>
<evidence type="ECO:0000313" key="11">
    <source>
        <dbReference type="EMBL" id="KAF3450598.1"/>
    </source>
</evidence>
<dbReference type="SUPFAM" id="SSF57667">
    <property type="entry name" value="beta-beta-alpha zinc fingers"/>
    <property type="match status" value="1"/>
</dbReference>
<evidence type="ECO:0000259" key="10">
    <source>
        <dbReference type="PROSITE" id="PS50157"/>
    </source>
</evidence>
<keyword evidence="2" id="KW-0677">Repeat</keyword>
<dbReference type="InterPro" id="IPR036236">
    <property type="entry name" value="Znf_C2H2_sf"/>
</dbReference>
<accession>A0A8K0HF25</accession>
<feature type="region of interest" description="Disordered" evidence="9">
    <location>
        <begin position="503"/>
        <end position="531"/>
    </location>
</feature>
<feature type="region of interest" description="Disordered" evidence="9">
    <location>
        <begin position="26"/>
        <end position="74"/>
    </location>
</feature>
<dbReference type="GO" id="GO:0005634">
    <property type="term" value="C:nucleus"/>
    <property type="evidence" value="ECO:0007669"/>
    <property type="project" value="TreeGrafter"/>
</dbReference>
<gene>
    <name evidence="11" type="ORF">FNV43_RR06687</name>
</gene>
<comment type="caution">
    <text evidence="11">The sequence shown here is derived from an EMBL/GenBank/DDBJ whole genome shotgun (WGS) entry which is preliminary data.</text>
</comment>
<dbReference type="InterPro" id="IPR013087">
    <property type="entry name" value="Znf_C2H2_type"/>
</dbReference>
<dbReference type="Pfam" id="PF00096">
    <property type="entry name" value="zf-C2H2"/>
    <property type="match status" value="1"/>
</dbReference>
<dbReference type="PROSITE" id="PS50157">
    <property type="entry name" value="ZINC_FINGER_C2H2_2"/>
    <property type="match status" value="1"/>
</dbReference>